<dbReference type="AlphaFoldDB" id="A0A1I7XSG5"/>
<evidence type="ECO:0000313" key="3">
    <source>
        <dbReference type="WBParaSite" id="Hba_20479"/>
    </source>
</evidence>
<sequence length="181" mass="20485">MLSYPCRSASRWSKGKNITPNQQAMIKNWRARVALAREHLTWSTADWTKVVFSDQSKFNHSGPDGKKFMHRRPGEEFMPKCTIPTIKHGDGSVMVWAAFNRNGSGLLHIVEGTMDKVKGWIEIGYSNKITIQNSQVTPRNVGSIRRNHQNGVAVPESRFESHSTPMERCREGGTEAKAIQY</sequence>
<protein>
    <submittedName>
        <fullName evidence="3">HTH_Tnp_Tc3_2 domain-containing protein</fullName>
    </submittedName>
</protein>
<keyword evidence="2" id="KW-1185">Reference proteome</keyword>
<dbReference type="GO" id="GO:0003676">
    <property type="term" value="F:nucleic acid binding"/>
    <property type="evidence" value="ECO:0007669"/>
    <property type="project" value="InterPro"/>
</dbReference>
<feature type="compositionally biased region" description="Basic and acidic residues" evidence="1">
    <location>
        <begin position="157"/>
        <end position="173"/>
    </location>
</feature>
<accession>A0A1I7XSG5</accession>
<dbReference type="InterPro" id="IPR036397">
    <property type="entry name" value="RNaseH_sf"/>
</dbReference>
<dbReference type="Proteomes" id="UP000095283">
    <property type="component" value="Unplaced"/>
</dbReference>
<dbReference type="Gene3D" id="3.30.420.10">
    <property type="entry name" value="Ribonuclease H-like superfamily/Ribonuclease H"/>
    <property type="match status" value="1"/>
</dbReference>
<evidence type="ECO:0000313" key="2">
    <source>
        <dbReference type="Proteomes" id="UP000095283"/>
    </source>
</evidence>
<organism evidence="2 3">
    <name type="scientific">Heterorhabditis bacteriophora</name>
    <name type="common">Entomopathogenic nematode worm</name>
    <dbReference type="NCBI Taxonomy" id="37862"/>
    <lineage>
        <taxon>Eukaryota</taxon>
        <taxon>Metazoa</taxon>
        <taxon>Ecdysozoa</taxon>
        <taxon>Nematoda</taxon>
        <taxon>Chromadorea</taxon>
        <taxon>Rhabditida</taxon>
        <taxon>Rhabditina</taxon>
        <taxon>Rhabditomorpha</taxon>
        <taxon>Strongyloidea</taxon>
        <taxon>Heterorhabditidae</taxon>
        <taxon>Heterorhabditis</taxon>
    </lineage>
</organism>
<name>A0A1I7XSG5_HETBA</name>
<proteinExistence type="predicted"/>
<evidence type="ECO:0000256" key="1">
    <source>
        <dbReference type="SAM" id="MobiDB-lite"/>
    </source>
</evidence>
<feature type="region of interest" description="Disordered" evidence="1">
    <location>
        <begin position="154"/>
        <end position="173"/>
    </location>
</feature>
<reference evidence="3" key="1">
    <citation type="submission" date="2016-11" db="UniProtKB">
        <authorList>
            <consortium name="WormBaseParasite"/>
        </authorList>
    </citation>
    <scope>IDENTIFICATION</scope>
</reference>
<dbReference type="WBParaSite" id="Hba_20479">
    <property type="protein sequence ID" value="Hba_20479"/>
    <property type="gene ID" value="Hba_20479"/>
</dbReference>